<evidence type="ECO:0000313" key="2">
    <source>
        <dbReference type="Proteomes" id="UP000315295"/>
    </source>
</evidence>
<sequence>MMARLMEAQEREAYVDSFLPSPSQTIKYSWEFSRSVENDVIWVSKSDEILLDLWKPVVKYKFSHLVTTSDRCKFQFSPEFGGALQA</sequence>
<organism evidence="1 2">
    <name type="scientific">Malus baccata</name>
    <name type="common">Siberian crab apple</name>
    <name type="synonym">Pyrus baccata</name>
    <dbReference type="NCBI Taxonomy" id="106549"/>
    <lineage>
        <taxon>Eukaryota</taxon>
        <taxon>Viridiplantae</taxon>
        <taxon>Streptophyta</taxon>
        <taxon>Embryophyta</taxon>
        <taxon>Tracheophyta</taxon>
        <taxon>Spermatophyta</taxon>
        <taxon>Magnoliopsida</taxon>
        <taxon>eudicotyledons</taxon>
        <taxon>Gunneridae</taxon>
        <taxon>Pentapetalae</taxon>
        <taxon>rosids</taxon>
        <taxon>fabids</taxon>
        <taxon>Rosales</taxon>
        <taxon>Rosaceae</taxon>
        <taxon>Amygdaloideae</taxon>
        <taxon>Maleae</taxon>
        <taxon>Malus</taxon>
    </lineage>
</organism>
<name>A0A540MIF5_MALBA</name>
<proteinExistence type="predicted"/>
<gene>
    <name evidence="1" type="ORF">C1H46_016193</name>
</gene>
<comment type="caution">
    <text evidence="1">The sequence shown here is derived from an EMBL/GenBank/DDBJ whole genome shotgun (WGS) entry which is preliminary data.</text>
</comment>
<evidence type="ECO:0000313" key="1">
    <source>
        <dbReference type="EMBL" id="TQD98239.1"/>
    </source>
</evidence>
<dbReference type="EMBL" id="VIEB01000256">
    <property type="protein sequence ID" value="TQD98239.1"/>
    <property type="molecule type" value="Genomic_DNA"/>
</dbReference>
<protein>
    <submittedName>
        <fullName evidence="1">Uncharacterized protein</fullName>
    </submittedName>
</protein>
<keyword evidence="2" id="KW-1185">Reference proteome</keyword>
<dbReference type="Proteomes" id="UP000315295">
    <property type="component" value="Unassembled WGS sequence"/>
</dbReference>
<accession>A0A540MIF5</accession>
<reference evidence="1 2" key="1">
    <citation type="journal article" date="2019" name="G3 (Bethesda)">
        <title>Sequencing of a Wild Apple (Malus baccata) Genome Unravels the Differences Between Cultivated and Wild Apple Species Regarding Disease Resistance and Cold Tolerance.</title>
        <authorList>
            <person name="Chen X."/>
        </authorList>
    </citation>
    <scope>NUCLEOTIDE SEQUENCE [LARGE SCALE GENOMIC DNA]</scope>
    <source>
        <strain evidence="2">cv. Shandingzi</strain>
        <tissue evidence="1">Leaves</tissue>
    </source>
</reference>
<dbReference type="AlphaFoldDB" id="A0A540MIF5"/>